<organism evidence="2 3">
    <name type="scientific">Rhodocollybia butyracea</name>
    <dbReference type="NCBI Taxonomy" id="206335"/>
    <lineage>
        <taxon>Eukaryota</taxon>
        <taxon>Fungi</taxon>
        <taxon>Dikarya</taxon>
        <taxon>Basidiomycota</taxon>
        <taxon>Agaricomycotina</taxon>
        <taxon>Agaricomycetes</taxon>
        <taxon>Agaricomycetidae</taxon>
        <taxon>Agaricales</taxon>
        <taxon>Marasmiineae</taxon>
        <taxon>Omphalotaceae</taxon>
        <taxon>Rhodocollybia</taxon>
    </lineage>
</organism>
<evidence type="ECO:0000313" key="3">
    <source>
        <dbReference type="Proteomes" id="UP000772434"/>
    </source>
</evidence>
<accession>A0A9P5P353</accession>
<keyword evidence="1" id="KW-0732">Signal</keyword>
<evidence type="ECO:0000313" key="2">
    <source>
        <dbReference type="EMBL" id="KAF9023930.1"/>
    </source>
</evidence>
<reference evidence="2" key="1">
    <citation type="submission" date="2020-11" db="EMBL/GenBank/DDBJ databases">
        <authorList>
            <consortium name="DOE Joint Genome Institute"/>
            <person name="Ahrendt S."/>
            <person name="Riley R."/>
            <person name="Andreopoulos W."/>
            <person name="Labutti K."/>
            <person name="Pangilinan J."/>
            <person name="Ruiz-Duenas F.J."/>
            <person name="Barrasa J.M."/>
            <person name="Sanchez-Garcia M."/>
            <person name="Camarero S."/>
            <person name="Miyauchi S."/>
            <person name="Serrano A."/>
            <person name="Linde D."/>
            <person name="Babiker R."/>
            <person name="Drula E."/>
            <person name="Ayuso-Fernandez I."/>
            <person name="Pacheco R."/>
            <person name="Padilla G."/>
            <person name="Ferreira P."/>
            <person name="Barriuso J."/>
            <person name="Kellner H."/>
            <person name="Castanera R."/>
            <person name="Alfaro M."/>
            <person name="Ramirez L."/>
            <person name="Pisabarro A.G."/>
            <person name="Kuo A."/>
            <person name="Tritt A."/>
            <person name="Lipzen A."/>
            <person name="He G."/>
            <person name="Yan M."/>
            <person name="Ng V."/>
            <person name="Cullen D."/>
            <person name="Martin F."/>
            <person name="Rosso M.-N."/>
            <person name="Henrissat B."/>
            <person name="Hibbett D."/>
            <person name="Martinez A.T."/>
            <person name="Grigoriev I.V."/>
        </authorList>
    </citation>
    <scope>NUCLEOTIDE SEQUENCE</scope>
    <source>
        <strain evidence="2">AH 40177</strain>
    </source>
</reference>
<dbReference type="EMBL" id="JADNRY010000939">
    <property type="protein sequence ID" value="KAF9023930.1"/>
    <property type="molecule type" value="Genomic_DNA"/>
</dbReference>
<protein>
    <recommendedName>
        <fullName evidence="4">Secreted protein</fullName>
    </recommendedName>
</protein>
<sequence>MALSTRAIMYWLCTVWSTHACTVHARATWMHHSTRCSEAVVLTSQAHKHIPSLLIHVQPKITTKNYKVPIDLEIPAPKNSSVLALIKELISSVSLHEFNFASQNFAITLVKSHDSGKTTMRSNWTKRPQYQV</sequence>
<feature type="chain" id="PRO_5040125337" description="Secreted protein" evidence="1">
    <location>
        <begin position="21"/>
        <end position="132"/>
    </location>
</feature>
<evidence type="ECO:0000256" key="1">
    <source>
        <dbReference type="SAM" id="SignalP"/>
    </source>
</evidence>
<dbReference type="Proteomes" id="UP000772434">
    <property type="component" value="Unassembled WGS sequence"/>
</dbReference>
<keyword evidence="3" id="KW-1185">Reference proteome</keyword>
<proteinExistence type="predicted"/>
<feature type="signal peptide" evidence="1">
    <location>
        <begin position="1"/>
        <end position="20"/>
    </location>
</feature>
<dbReference type="AlphaFoldDB" id="A0A9P5P353"/>
<comment type="caution">
    <text evidence="2">The sequence shown here is derived from an EMBL/GenBank/DDBJ whole genome shotgun (WGS) entry which is preliminary data.</text>
</comment>
<evidence type="ECO:0008006" key="4">
    <source>
        <dbReference type="Google" id="ProtNLM"/>
    </source>
</evidence>
<name>A0A9P5P353_9AGAR</name>
<gene>
    <name evidence="2" type="ORF">BDP27DRAFT_1376921</name>
</gene>